<reference evidence="1 2" key="1">
    <citation type="submission" date="2016-11" db="EMBL/GenBank/DDBJ databases">
        <authorList>
            <person name="Jaros S."/>
            <person name="Januszkiewicz K."/>
            <person name="Wedrychowicz H."/>
        </authorList>
    </citation>
    <scope>NUCLEOTIDE SEQUENCE [LARGE SCALE GENOMIC DNA]</scope>
    <source>
        <strain evidence="1 2">KHT3</strain>
    </source>
</reference>
<evidence type="ECO:0000313" key="2">
    <source>
        <dbReference type="Proteomes" id="UP000184130"/>
    </source>
</evidence>
<gene>
    <name evidence="1" type="ORF">SAMN05216463_1475</name>
</gene>
<protein>
    <submittedName>
        <fullName evidence="1">Uncharacterized protein</fullName>
    </submittedName>
</protein>
<sequence>MHGLTYLINKANEIREFYQVRKFPVPTMDEDSSTTSTKYRVSIEDQIRKKYRRMSPDERTDMLRACLGSLRANYPKMFRFKNQWQAIYQVIRDRLDGGLLQYNFLSIAMSATPEGWPESLQINKNVIKNFGRVMDIPDDEAYYELKYNPMSDLCDTFWNIIKCEIMGDEA</sequence>
<name>A0A1M6ZB35_XYLRU</name>
<organism evidence="1 2">
    <name type="scientific">Xylanibacter ruminicola</name>
    <name type="common">Prevotella ruminicola</name>
    <dbReference type="NCBI Taxonomy" id="839"/>
    <lineage>
        <taxon>Bacteria</taxon>
        <taxon>Pseudomonadati</taxon>
        <taxon>Bacteroidota</taxon>
        <taxon>Bacteroidia</taxon>
        <taxon>Bacteroidales</taxon>
        <taxon>Prevotellaceae</taxon>
        <taxon>Xylanibacter</taxon>
    </lineage>
</organism>
<dbReference type="EMBL" id="FRBD01000047">
    <property type="protein sequence ID" value="SHL27678.1"/>
    <property type="molecule type" value="Genomic_DNA"/>
</dbReference>
<proteinExistence type="predicted"/>
<dbReference type="Proteomes" id="UP000184130">
    <property type="component" value="Unassembled WGS sequence"/>
</dbReference>
<dbReference type="AlphaFoldDB" id="A0A1M6ZB35"/>
<accession>A0A1M6ZB35</accession>
<evidence type="ECO:0000313" key="1">
    <source>
        <dbReference type="EMBL" id="SHL27678.1"/>
    </source>
</evidence>